<evidence type="ECO:0000313" key="10">
    <source>
        <dbReference type="Proteomes" id="UP001652625"/>
    </source>
</evidence>
<evidence type="ECO:0000256" key="2">
    <source>
        <dbReference type="ARBA" id="ARBA00022692"/>
    </source>
</evidence>
<evidence type="ECO:0000256" key="5">
    <source>
        <dbReference type="ARBA" id="ARBA00023136"/>
    </source>
</evidence>
<feature type="transmembrane region" description="Helical" evidence="8">
    <location>
        <begin position="143"/>
        <end position="162"/>
    </location>
</feature>
<evidence type="ECO:0000256" key="3">
    <source>
        <dbReference type="ARBA" id="ARBA00022989"/>
    </source>
</evidence>
<evidence type="ECO:0000256" key="1">
    <source>
        <dbReference type="ARBA" id="ARBA00004141"/>
    </source>
</evidence>
<keyword evidence="5 8" id="KW-0472">Membrane</keyword>
<keyword evidence="6" id="KW-0675">Receptor</keyword>
<gene>
    <name evidence="11" type="primary">LOC136075229</name>
</gene>
<keyword evidence="7" id="KW-0807">Transducer</keyword>
<keyword evidence="4" id="KW-0297">G-protein coupled receptor</keyword>
<dbReference type="CDD" id="cd00637">
    <property type="entry name" value="7tm_classA_rhodopsin-like"/>
    <property type="match status" value="1"/>
</dbReference>
<dbReference type="RefSeq" id="XP_065643817.1">
    <property type="nucleotide sequence ID" value="XM_065787745.1"/>
</dbReference>
<dbReference type="Proteomes" id="UP001652625">
    <property type="component" value="Chromosome 01"/>
</dbReference>
<comment type="subcellular location">
    <subcellularLocation>
        <location evidence="1">Membrane</location>
        <topology evidence="1">Multi-pass membrane protein</topology>
    </subcellularLocation>
</comment>
<dbReference type="Pfam" id="PF00001">
    <property type="entry name" value="7tm_1"/>
    <property type="match status" value="1"/>
</dbReference>
<dbReference type="PANTHER" id="PTHR45695">
    <property type="entry name" value="LEUCOKININ RECEPTOR-RELATED"/>
    <property type="match status" value="1"/>
</dbReference>
<evidence type="ECO:0000256" key="8">
    <source>
        <dbReference type="SAM" id="Phobius"/>
    </source>
</evidence>
<keyword evidence="2 8" id="KW-0812">Transmembrane</keyword>
<feature type="transmembrane region" description="Helical" evidence="8">
    <location>
        <begin position="26"/>
        <end position="49"/>
    </location>
</feature>
<feature type="transmembrane region" description="Helical" evidence="8">
    <location>
        <begin position="235"/>
        <end position="260"/>
    </location>
</feature>
<keyword evidence="10" id="KW-1185">Reference proteome</keyword>
<feature type="transmembrane region" description="Helical" evidence="8">
    <location>
        <begin position="61"/>
        <end position="84"/>
    </location>
</feature>
<evidence type="ECO:0000313" key="11">
    <source>
        <dbReference type="RefSeq" id="XP_065643817.1"/>
    </source>
</evidence>
<dbReference type="InterPro" id="IPR017452">
    <property type="entry name" value="GPCR_Rhodpsn_7TM"/>
</dbReference>
<dbReference type="PRINTS" id="PR00237">
    <property type="entry name" value="GPCRRHODOPSN"/>
</dbReference>
<dbReference type="SUPFAM" id="SSF81321">
    <property type="entry name" value="Family A G protein-coupled receptor-like"/>
    <property type="match status" value="1"/>
</dbReference>
<reference evidence="10" key="1">
    <citation type="submission" date="2025-05" db="UniProtKB">
        <authorList>
            <consortium name="RefSeq"/>
        </authorList>
    </citation>
    <scope>NUCLEOTIDE SEQUENCE [LARGE SCALE GENOMIC DNA]</scope>
</reference>
<dbReference type="GeneID" id="136075229"/>
<evidence type="ECO:0000256" key="6">
    <source>
        <dbReference type="ARBA" id="ARBA00023170"/>
    </source>
</evidence>
<proteinExistence type="predicted"/>
<evidence type="ECO:0000256" key="4">
    <source>
        <dbReference type="ARBA" id="ARBA00023040"/>
    </source>
</evidence>
<feature type="domain" description="G-protein coupled receptors family 1 profile" evidence="9">
    <location>
        <begin position="41"/>
        <end position="299"/>
    </location>
</feature>
<reference evidence="11" key="2">
    <citation type="submission" date="2025-08" db="UniProtKB">
        <authorList>
            <consortium name="RefSeq"/>
        </authorList>
    </citation>
    <scope>IDENTIFICATION</scope>
</reference>
<feature type="transmembrane region" description="Helical" evidence="8">
    <location>
        <begin position="182"/>
        <end position="206"/>
    </location>
</feature>
<keyword evidence="3 8" id="KW-1133">Transmembrane helix</keyword>
<feature type="transmembrane region" description="Helical" evidence="8">
    <location>
        <begin position="104"/>
        <end position="122"/>
    </location>
</feature>
<evidence type="ECO:0000256" key="7">
    <source>
        <dbReference type="ARBA" id="ARBA00023224"/>
    </source>
</evidence>
<dbReference type="PROSITE" id="PS50262">
    <property type="entry name" value="G_PROTEIN_RECEP_F1_2"/>
    <property type="match status" value="1"/>
</dbReference>
<name>A0ABM4B4Q7_HYDVU</name>
<dbReference type="PANTHER" id="PTHR45695:SF9">
    <property type="entry name" value="LEUCOKININ RECEPTOR"/>
    <property type="match status" value="1"/>
</dbReference>
<organism evidence="10 11">
    <name type="scientific">Hydra vulgaris</name>
    <name type="common">Hydra</name>
    <name type="synonym">Hydra attenuata</name>
    <dbReference type="NCBI Taxonomy" id="6087"/>
    <lineage>
        <taxon>Eukaryota</taxon>
        <taxon>Metazoa</taxon>
        <taxon>Cnidaria</taxon>
        <taxon>Hydrozoa</taxon>
        <taxon>Hydroidolina</taxon>
        <taxon>Anthoathecata</taxon>
        <taxon>Aplanulata</taxon>
        <taxon>Hydridae</taxon>
        <taxon>Hydra</taxon>
    </lineage>
</organism>
<protein>
    <submittedName>
        <fullName evidence="11">Somatostatin receptor type 2-like</fullName>
    </submittedName>
</protein>
<dbReference type="InterPro" id="IPR000276">
    <property type="entry name" value="GPCR_Rhodpsn"/>
</dbReference>
<evidence type="ECO:0000259" key="9">
    <source>
        <dbReference type="PROSITE" id="PS50262"/>
    </source>
</evidence>
<sequence>MIHNLSQVTTANPAIVTAKTLTSQGLLIAAFALILITGVIGNAIVIYVFGYKLKYRSTTELLTLYLGITDLLSSFFNPSLFIYWTLTDHKQWGFGKLACYIFPTLGPIMTSISSGLLLIFAIDRYIAFVTPFRKKLSQKTVNIAFTIDIFLSIFVYFHYILALKFDETSNLCIIPYPNDYSYGIPNCIFIILRLSFFATVFCFTNVKIYQATKKSRIHFSRIEDQIRRRKQTKKIMVILLTMGIVFTLLVFPRELFFLGYNLVCLLTNKSKYLNPILTQINSWLKVAHTANSCANVFIYSQMQTLYRKQIVRIFSYIVAFKKTFHLRFSSFQMSYSSKISQVSSCVIEQEFSKVLILSDEDTNEAVFFQRAQQWKTGIQT</sequence>
<dbReference type="Gene3D" id="1.20.1070.10">
    <property type="entry name" value="Rhodopsin 7-helix transmembrane proteins"/>
    <property type="match status" value="1"/>
</dbReference>
<accession>A0ABM4B4Q7</accession>